<evidence type="ECO:0000256" key="4">
    <source>
        <dbReference type="ARBA" id="ARBA00022729"/>
    </source>
</evidence>
<evidence type="ECO:0000256" key="1">
    <source>
        <dbReference type="ARBA" id="ARBA00005392"/>
    </source>
</evidence>
<feature type="domain" description="Expansin-like CBD" evidence="8">
    <location>
        <begin position="66"/>
        <end position="146"/>
    </location>
</feature>
<dbReference type="InterPro" id="IPR007118">
    <property type="entry name" value="Expan_Lol_pI"/>
</dbReference>
<dbReference type="InterPro" id="IPR036749">
    <property type="entry name" value="Expansin_CBD_sf"/>
</dbReference>
<dbReference type="PRINTS" id="PR01225">
    <property type="entry name" value="EXPANSNFAMLY"/>
</dbReference>
<dbReference type="InterPro" id="IPR007112">
    <property type="entry name" value="Expansin/allergen_DPBB_dom"/>
</dbReference>
<dbReference type="Proteomes" id="UP000230069">
    <property type="component" value="Unassembled WGS sequence"/>
</dbReference>
<dbReference type="PROSITE" id="PS50843">
    <property type="entry name" value="EXPANSIN_CBD"/>
    <property type="match status" value="1"/>
</dbReference>
<keyword evidence="5" id="KW-0472">Membrane</keyword>
<keyword evidence="2 6" id="KW-0134">Cell wall</keyword>
<evidence type="ECO:0000256" key="5">
    <source>
        <dbReference type="ARBA" id="ARBA00023136"/>
    </source>
</evidence>
<dbReference type="PROSITE" id="PS50842">
    <property type="entry name" value="EXPANSIN_EG45"/>
    <property type="match status" value="1"/>
</dbReference>
<feature type="domain" description="Expansin-like EG45" evidence="7">
    <location>
        <begin position="1"/>
        <end position="56"/>
    </location>
</feature>
<dbReference type="InterPro" id="IPR007117">
    <property type="entry name" value="Expansin_CBD"/>
</dbReference>
<dbReference type="AlphaFoldDB" id="A0A2G5C9E3"/>
<evidence type="ECO:0000259" key="7">
    <source>
        <dbReference type="PROSITE" id="PS50842"/>
    </source>
</evidence>
<dbReference type="Gene3D" id="2.60.40.760">
    <property type="entry name" value="Expansin, cellulose-binding-like domain"/>
    <property type="match status" value="1"/>
</dbReference>
<proteinExistence type="inferred from homology"/>
<dbReference type="InterPro" id="IPR002963">
    <property type="entry name" value="Expansin"/>
</dbReference>
<comment type="subcellular location">
    <subcellularLocation>
        <location evidence="6">Secreted</location>
        <location evidence="6">Cell wall</location>
    </subcellularLocation>
    <subcellularLocation>
        <location evidence="6">Membrane</location>
        <topology evidence="6">Peripheral membrane protein</topology>
    </subcellularLocation>
</comment>
<organism evidence="9 10">
    <name type="scientific">Aquilegia coerulea</name>
    <name type="common">Rocky mountain columbine</name>
    <dbReference type="NCBI Taxonomy" id="218851"/>
    <lineage>
        <taxon>Eukaryota</taxon>
        <taxon>Viridiplantae</taxon>
        <taxon>Streptophyta</taxon>
        <taxon>Embryophyta</taxon>
        <taxon>Tracheophyta</taxon>
        <taxon>Spermatophyta</taxon>
        <taxon>Magnoliopsida</taxon>
        <taxon>Ranunculales</taxon>
        <taxon>Ranunculaceae</taxon>
        <taxon>Thalictroideae</taxon>
        <taxon>Aquilegia</taxon>
    </lineage>
</organism>
<dbReference type="STRING" id="218851.A0A2G5C9E3"/>
<dbReference type="PRINTS" id="PR01226">
    <property type="entry name" value="EXPANSIN"/>
</dbReference>
<dbReference type="OrthoDB" id="5823761at2759"/>
<dbReference type="Pfam" id="PF01357">
    <property type="entry name" value="Expansin_C"/>
    <property type="match status" value="1"/>
</dbReference>
<comment type="similarity">
    <text evidence="1 6">Belongs to the expansin family. Expansin A subfamily.</text>
</comment>
<keyword evidence="6" id="KW-0961">Cell wall biogenesis/degradation</keyword>
<dbReference type="GO" id="GO:0009664">
    <property type="term" value="P:plant-type cell wall organization"/>
    <property type="evidence" value="ECO:0007669"/>
    <property type="project" value="InterPro"/>
</dbReference>
<evidence type="ECO:0000256" key="3">
    <source>
        <dbReference type="ARBA" id="ARBA00022525"/>
    </source>
</evidence>
<dbReference type="EMBL" id="KZ305091">
    <property type="protein sequence ID" value="PIA27870.1"/>
    <property type="molecule type" value="Genomic_DNA"/>
</dbReference>
<reference evidence="9 10" key="1">
    <citation type="submission" date="2017-09" db="EMBL/GenBank/DDBJ databases">
        <title>WGS assembly of Aquilegia coerulea Goldsmith.</title>
        <authorList>
            <person name="Hodges S."/>
            <person name="Kramer E."/>
            <person name="Nordborg M."/>
            <person name="Tomkins J."/>
            <person name="Borevitz J."/>
            <person name="Derieg N."/>
            <person name="Yan J."/>
            <person name="Mihaltcheva S."/>
            <person name="Hayes R.D."/>
            <person name="Rokhsar D."/>
        </authorList>
    </citation>
    <scope>NUCLEOTIDE SEQUENCE [LARGE SCALE GENOMIC DNA]</scope>
    <source>
        <strain evidence="10">cv. Goldsmith</strain>
    </source>
</reference>
<dbReference type="InterPro" id="IPR009009">
    <property type="entry name" value="RlpA-like_DPBB"/>
</dbReference>
<comment type="function">
    <text evidence="6">Causes loosening and extension of plant cell walls by disrupting non-covalent bonding between cellulose microfibrils and matrix glucans. No enzymatic activity has been found.</text>
</comment>
<evidence type="ECO:0000313" key="9">
    <source>
        <dbReference type="EMBL" id="PIA27870.1"/>
    </source>
</evidence>
<dbReference type="Pfam" id="PF03330">
    <property type="entry name" value="DPBB_1"/>
    <property type="match status" value="1"/>
</dbReference>
<gene>
    <name evidence="9" type="ORF">AQUCO_07400004v1</name>
</gene>
<sequence>MEKLLHLENLRNNGGWCNPPRQHFDMSQPAFQKIAVSKAGIEPVLYRKGSCKRTGGIRLTITRRDYFDLVLINNVGATGDIAKVWMKGSKTNSWEPMSRNWGSNCQSSTYLNRQSLSFRIQTSNGRTKTAYNVAASNWVFGRSYSSNVQF</sequence>
<keyword evidence="3 6" id="KW-0964">Secreted</keyword>
<dbReference type="SUPFAM" id="SSF50685">
    <property type="entry name" value="Barwin-like endoglucanases"/>
    <property type="match status" value="1"/>
</dbReference>
<dbReference type="InterPro" id="IPR036908">
    <property type="entry name" value="RlpA-like_sf"/>
</dbReference>
<evidence type="ECO:0000256" key="6">
    <source>
        <dbReference type="RuleBase" id="RU365023"/>
    </source>
</evidence>
<protein>
    <recommendedName>
        <fullName evidence="6">Expansin</fullName>
    </recommendedName>
</protein>
<dbReference type="SUPFAM" id="SSF49590">
    <property type="entry name" value="PHL pollen allergen"/>
    <property type="match status" value="1"/>
</dbReference>
<dbReference type="InParanoid" id="A0A2G5C9E3"/>
<evidence type="ECO:0000313" key="10">
    <source>
        <dbReference type="Proteomes" id="UP000230069"/>
    </source>
</evidence>
<keyword evidence="4" id="KW-0732">Signal</keyword>
<evidence type="ECO:0000259" key="8">
    <source>
        <dbReference type="PROSITE" id="PS50843"/>
    </source>
</evidence>
<evidence type="ECO:0000256" key="2">
    <source>
        <dbReference type="ARBA" id="ARBA00022512"/>
    </source>
</evidence>
<keyword evidence="10" id="KW-1185">Reference proteome</keyword>
<accession>A0A2G5C9E3</accession>
<dbReference type="GO" id="GO:0016020">
    <property type="term" value="C:membrane"/>
    <property type="evidence" value="ECO:0007669"/>
    <property type="project" value="UniProtKB-SubCell"/>
</dbReference>
<name>A0A2G5C9E3_AQUCA</name>
<dbReference type="PANTHER" id="PTHR31867">
    <property type="entry name" value="EXPANSIN-A15"/>
    <property type="match status" value="1"/>
</dbReference>
<dbReference type="GO" id="GO:0005576">
    <property type="term" value="C:extracellular region"/>
    <property type="evidence" value="ECO:0007669"/>
    <property type="project" value="InterPro"/>
</dbReference>